<reference evidence="2" key="1">
    <citation type="submission" date="2018-04" db="EMBL/GenBank/DDBJ databases">
        <title>Whole genome sequencing of Hypsizygus marmoreus.</title>
        <authorList>
            <person name="Choi I.-G."/>
            <person name="Min B."/>
            <person name="Kim J.-G."/>
            <person name="Kim S."/>
            <person name="Oh Y.-L."/>
            <person name="Kong W.-S."/>
            <person name="Park H."/>
            <person name="Jeong J."/>
            <person name="Song E.-S."/>
        </authorList>
    </citation>
    <scope>NUCLEOTIDE SEQUENCE [LARGE SCALE GENOMIC DNA]</scope>
    <source>
        <strain evidence="2">51987-8</strain>
    </source>
</reference>
<gene>
    <name evidence="2" type="ORF">Hypma_005861</name>
</gene>
<proteinExistence type="predicted"/>
<organism evidence="2 3">
    <name type="scientific">Hypsizygus marmoreus</name>
    <name type="common">White beech mushroom</name>
    <name type="synonym">Agaricus marmoreus</name>
    <dbReference type="NCBI Taxonomy" id="39966"/>
    <lineage>
        <taxon>Eukaryota</taxon>
        <taxon>Fungi</taxon>
        <taxon>Dikarya</taxon>
        <taxon>Basidiomycota</taxon>
        <taxon>Agaricomycotina</taxon>
        <taxon>Agaricomycetes</taxon>
        <taxon>Agaricomycetidae</taxon>
        <taxon>Agaricales</taxon>
        <taxon>Tricholomatineae</taxon>
        <taxon>Lyophyllaceae</taxon>
        <taxon>Hypsizygus</taxon>
    </lineage>
</organism>
<evidence type="ECO:0000313" key="3">
    <source>
        <dbReference type="Proteomes" id="UP000076154"/>
    </source>
</evidence>
<protein>
    <submittedName>
        <fullName evidence="2">Uncharacterized protein</fullName>
    </submittedName>
</protein>
<dbReference type="EMBL" id="LUEZ02000004">
    <property type="protein sequence ID" value="RDB30783.1"/>
    <property type="molecule type" value="Genomic_DNA"/>
</dbReference>
<keyword evidence="3" id="KW-1185">Reference proteome</keyword>
<dbReference type="Proteomes" id="UP000076154">
    <property type="component" value="Unassembled WGS sequence"/>
</dbReference>
<dbReference type="AlphaFoldDB" id="A0A369KG74"/>
<accession>A0A369KG74</accession>
<evidence type="ECO:0000313" key="2">
    <source>
        <dbReference type="EMBL" id="RDB30783.1"/>
    </source>
</evidence>
<feature type="chain" id="PRO_5016943758" evidence="1">
    <location>
        <begin position="29"/>
        <end position="74"/>
    </location>
</feature>
<sequence>MTFLLFPSIILAITPMFYLVFQLTATTAEPQMPSPSPLDDINGHFLGPSLLVNKFEPHEESCTAEEVSIWSHFE</sequence>
<dbReference type="InParanoid" id="A0A369KG74"/>
<evidence type="ECO:0000256" key="1">
    <source>
        <dbReference type="SAM" id="SignalP"/>
    </source>
</evidence>
<feature type="signal peptide" evidence="1">
    <location>
        <begin position="1"/>
        <end position="28"/>
    </location>
</feature>
<name>A0A369KG74_HYPMA</name>
<comment type="caution">
    <text evidence="2">The sequence shown here is derived from an EMBL/GenBank/DDBJ whole genome shotgun (WGS) entry which is preliminary data.</text>
</comment>
<keyword evidence="1" id="KW-0732">Signal</keyword>